<keyword evidence="4" id="KW-1185">Reference proteome</keyword>
<dbReference type="EMBL" id="MRZV01000200">
    <property type="protein sequence ID" value="PIK55792.1"/>
    <property type="molecule type" value="Genomic_DNA"/>
</dbReference>
<keyword evidence="2" id="KW-1133">Transmembrane helix</keyword>
<feature type="compositionally biased region" description="Basic and acidic residues" evidence="1">
    <location>
        <begin position="307"/>
        <end position="325"/>
    </location>
</feature>
<sequence>MSLQKLLCSLIKLCTLRYICIYFAIILLPVPSVAEDTSRNDTATGGLIKCKLTSRGNTVCTSPYLNLTICLFILLALVVIVQCTLLLRLTWHRQRKEDDHDVNITEQQEGTYSRINQAEFISSLSGKLERNDSIGSSSLNFLSPDLAASVNSLCNVCSLSDQEAESKRSAPPATLRQDTLVYCEIGNDPENRHSCQYNGRLNSVSSNQSTHYAFIKSLIVEEGGNSRPWSSSEIPFLKNGILRQEVRCKQGHNVSTKQDDFSRPLNVQADVHASPERKGSTSSSTHGDEDTIKRDRLASYLEIVGDGNDRGVEEKNLRTSSDDDE</sequence>
<dbReference type="Proteomes" id="UP000230750">
    <property type="component" value="Unassembled WGS sequence"/>
</dbReference>
<evidence type="ECO:0000313" key="3">
    <source>
        <dbReference type="EMBL" id="PIK55792.1"/>
    </source>
</evidence>
<reference evidence="3 4" key="1">
    <citation type="journal article" date="2017" name="PLoS Biol.">
        <title>The sea cucumber genome provides insights into morphological evolution and visceral regeneration.</title>
        <authorList>
            <person name="Zhang X."/>
            <person name="Sun L."/>
            <person name="Yuan J."/>
            <person name="Sun Y."/>
            <person name="Gao Y."/>
            <person name="Zhang L."/>
            <person name="Li S."/>
            <person name="Dai H."/>
            <person name="Hamel J.F."/>
            <person name="Liu C."/>
            <person name="Yu Y."/>
            <person name="Liu S."/>
            <person name="Lin W."/>
            <person name="Guo K."/>
            <person name="Jin S."/>
            <person name="Xu P."/>
            <person name="Storey K.B."/>
            <person name="Huan P."/>
            <person name="Zhang T."/>
            <person name="Zhou Y."/>
            <person name="Zhang J."/>
            <person name="Lin C."/>
            <person name="Li X."/>
            <person name="Xing L."/>
            <person name="Huo D."/>
            <person name="Sun M."/>
            <person name="Wang L."/>
            <person name="Mercier A."/>
            <person name="Li F."/>
            <person name="Yang H."/>
            <person name="Xiang J."/>
        </authorList>
    </citation>
    <scope>NUCLEOTIDE SEQUENCE [LARGE SCALE GENOMIC DNA]</scope>
    <source>
        <strain evidence="3">Shaxun</strain>
        <tissue evidence="3">Muscle</tissue>
    </source>
</reference>
<keyword evidence="2" id="KW-0812">Transmembrane</keyword>
<name>A0A2G8L6A8_STIJA</name>
<feature type="transmembrane region" description="Helical" evidence="2">
    <location>
        <begin position="7"/>
        <end position="30"/>
    </location>
</feature>
<evidence type="ECO:0000256" key="2">
    <source>
        <dbReference type="SAM" id="Phobius"/>
    </source>
</evidence>
<dbReference type="AlphaFoldDB" id="A0A2G8L6A8"/>
<feature type="transmembrane region" description="Helical" evidence="2">
    <location>
        <begin position="64"/>
        <end position="87"/>
    </location>
</feature>
<gene>
    <name evidence="3" type="ORF">BSL78_07280</name>
</gene>
<dbReference type="OrthoDB" id="10603801at2759"/>
<accession>A0A2G8L6A8</accession>
<comment type="caution">
    <text evidence="3">The sequence shown here is derived from an EMBL/GenBank/DDBJ whole genome shotgun (WGS) entry which is preliminary data.</text>
</comment>
<feature type="compositionally biased region" description="Basic and acidic residues" evidence="1">
    <location>
        <begin position="286"/>
        <end position="297"/>
    </location>
</feature>
<proteinExistence type="predicted"/>
<evidence type="ECO:0000313" key="4">
    <source>
        <dbReference type="Proteomes" id="UP000230750"/>
    </source>
</evidence>
<evidence type="ECO:0000256" key="1">
    <source>
        <dbReference type="SAM" id="MobiDB-lite"/>
    </source>
</evidence>
<keyword evidence="2" id="KW-0472">Membrane</keyword>
<feature type="region of interest" description="Disordered" evidence="1">
    <location>
        <begin position="270"/>
        <end position="325"/>
    </location>
</feature>
<protein>
    <submittedName>
        <fullName evidence="3">Uncharacterized protein</fullName>
    </submittedName>
</protein>
<organism evidence="3 4">
    <name type="scientific">Stichopus japonicus</name>
    <name type="common">Sea cucumber</name>
    <dbReference type="NCBI Taxonomy" id="307972"/>
    <lineage>
        <taxon>Eukaryota</taxon>
        <taxon>Metazoa</taxon>
        <taxon>Echinodermata</taxon>
        <taxon>Eleutherozoa</taxon>
        <taxon>Echinozoa</taxon>
        <taxon>Holothuroidea</taxon>
        <taxon>Aspidochirotacea</taxon>
        <taxon>Aspidochirotida</taxon>
        <taxon>Stichopodidae</taxon>
        <taxon>Apostichopus</taxon>
    </lineage>
</organism>